<dbReference type="InterPro" id="IPR041657">
    <property type="entry name" value="HTH_17"/>
</dbReference>
<evidence type="ECO:0000313" key="3">
    <source>
        <dbReference type="Proteomes" id="UP000321746"/>
    </source>
</evidence>
<dbReference type="NCBIfam" id="TIGR01764">
    <property type="entry name" value="excise"/>
    <property type="match status" value="1"/>
</dbReference>
<dbReference type="InterPro" id="IPR010093">
    <property type="entry name" value="SinI_DNA-bd"/>
</dbReference>
<dbReference type="RefSeq" id="WP_146884685.1">
    <property type="nucleotide sequence ID" value="NZ_BJYG01000001.1"/>
</dbReference>
<dbReference type="AlphaFoldDB" id="A0A511XFQ4"/>
<evidence type="ECO:0000313" key="2">
    <source>
        <dbReference type="EMBL" id="GEN61793.1"/>
    </source>
</evidence>
<dbReference type="OrthoDB" id="7223179at2"/>
<accession>A0A511XFQ4</accession>
<sequence>MKINKKNTAKYLTVKSVCDEYGIGRTYCYKLLSDGRISAVKLGGKTLIKSASVDNYFSTLPDYKPSAAA</sequence>
<feature type="domain" description="Helix-turn-helix" evidence="1">
    <location>
        <begin position="11"/>
        <end position="57"/>
    </location>
</feature>
<dbReference type="GO" id="GO:0003677">
    <property type="term" value="F:DNA binding"/>
    <property type="evidence" value="ECO:0007669"/>
    <property type="project" value="InterPro"/>
</dbReference>
<dbReference type="EMBL" id="BJYG01000001">
    <property type="protein sequence ID" value="GEN61793.1"/>
    <property type="molecule type" value="Genomic_DNA"/>
</dbReference>
<comment type="caution">
    <text evidence="2">The sequence shown here is derived from an EMBL/GenBank/DDBJ whole genome shotgun (WGS) entry which is preliminary data.</text>
</comment>
<reference evidence="2 3" key="1">
    <citation type="submission" date="2019-07" db="EMBL/GenBank/DDBJ databases">
        <title>Whole genome shotgun sequence of Acetobacter oeni NBRC 105207.</title>
        <authorList>
            <person name="Hosoyama A."/>
            <person name="Uohara A."/>
            <person name="Ohji S."/>
            <person name="Ichikawa N."/>
        </authorList>
    </citation>
    <scope>NUCLEOTIDE SEQUENCE [LARGE SCALE GENOMIC DNA]</scope>
    <source>
        <strain evidence="2 3">NBRC 105207</strain>
    </source>
</reference>
<keyword evidence="3" id="KW-1185">Reference proteome</keyword>
<proteinExistence type="predicted"/>
<evidence type="ECO:0000259" key="1">
    <source>
        <dbReference type="Pfam" id="PF12728"/>
    </source>
</evidence>
<dbReference type="Proteomes" id="UP000321746">
    <property type="component" value="Unassembled WGS sequence"/>
</dbReference>
<dbReference type="Pfam" id="PF12728">
    <property type="entry name" value="HTH_17"/>
    <property type="match status" value="1"/>
</dbReference>
<organism evidence="2 3">
    <name type="scientific">Acetobacter oeni</name>
    <dbReference type="NCBI Taxonomy" id="304077"/>
    <lineage>
        <taxon>Bacteria</taxon>
        <taxon>Pseudomonadati</taxon>
        <taxon>Pseudomonadota</taxon>
        <taxon>Alphaproteobacteria</taxon>
        <taxon>Acetobacterales</taxon>
        <taxon>Acetobacteraceae</taxon>
        <taxon>Acetobacter</taxon>
    </lineage>
</organism>
<name>A0A511XFQ4_9PROT</name>
<gene>
    <name evidence="2" type="ORF">AOE01nite_00170</name>
</gene>
<protein>
    <recommendedName>
        <fullName evidence="1">Helix-turn-helix domain-containing protein</fullName>
    </recommendedName>
</protein>